<feature type="transmembrane region" description="Helical" evidence="1">
    <location>
        <begin position="80"/>
        <end position="101"/>
    </location>
</feature>
<dbReference type="Pfam" id="PF00487">
    <property type="entry name" value="FA_desaturase"/>
    <property type="match status" value="1"/>
</dbReference>
<dbReference type="GO" id="GO:0016717">
    <property type="term" value="F:oxidoreductase activity, acting on paired donors, with oxidation of a pair of donors resulting in the reduction of molecular oxygen to two molecules of water"/>
    <property type="evidence" value="ECO:0007669"/>
    <property type="project" value="TreeGrafter"/>
</dbReference>
<evidence type="ECO:0000313" key="4">
    <source>
        <dbReference type="Proteomes" id="UP000286246"/>
    </source>
</evidence>
<keyword evidence="1" id="KW-0472">Membrane</keyword>
<feature type="transmembrane region" description="Helical" evidence="1">
    <location>
        <begin position="244"/>
        <end position="265"/>
    </location>
</feature>
<name>A0A420BGL2_SPHD1</name>
<comment type="caution">
    <text evidence="3">The sequence shown here is derived from an EMBL/GenBank/DDBJ whole genome shotgun (WGS) entry which is preliminary data.</text>
</comment>
<keyword evidence="1" id="KW-0812">Transmembrane</keyword>
<dbReference type="InterPro" id="IPR005804">
    <property type="entry name" value="FA_desaturase_dom"/>
</dbReference>
<gene>
    <name evidence="3" type="ORF">DFQ12_0668</name>
</gene>
<dbReference type="GO" id="GO:0008610">
    <property type="term" value="P:lipid biosynthetic process"/>
    <property type="evidence" value="ECO:0007669"/>
    <property type="project" value="UniProtKB-ARBA"/>
</dbReference>
<feature type="domain" description="Fatty acid desaturase" evidence="2">
    <location>
        <begin position="77"/>
        <end position="348"/>
    </location>
</feature>
<accession>A0A420BGL2</accession>
<sequence length="367" mass="43013">MEFKHKHISRAKNHMSQSVKFDNVNTLFSKALKQKINHYFIHSAKQKTGNRRIYLKASILLTSFILLYILLVFVPLHWSVAILLCAIFGANLAAIGFNIMHDAGHNSFSDNKRLNTVLSYSLNLLGGNIYFWKLKHNIAHHTYTNIDGEDHDIEVKFMRIHHDQKLKKHHRYQRFYFPLLYGISYLAWIFYQDYEKYFRGRMGNDTERFHFPVRERIIFWVSKLIHFTLFVVVPVIFVGWLPTLLGLLIAGVVCGMSLATVFQLAHVVSGTEFKTIEASRVDEEWMIHQIQSTANFATKSKVLTWLLGGLNFQVEHHLFPKISHVHYPALNRIVKQTCKEYKLQYNEFKTFWAAFRSHIGVIHSMSR</sequence>
<keyword evidence="1" id="KW-1133">Transmembrane helix</keyword>
<evidence type="ECO:0000313" key="3">
    <source>
        <dbReference type="EMBL" id="RKE55829.1"/>
    </source>
</evidence>
<dbReference type="AlphaFoldDB" id="A0A420BGL2"/>
<protein>
    <submittedName>
        <fullName evidence="3">Linoleoyl-CoA desaturase</fullName>
    </submittedName>
</protein>
<proteinExistence type="predicted"/>
<dbReference type="GO" id="GO:0016020">
    <property type="term" value="C:membrane"/>
    <property type="evidence" value="ECO:0007669"/>
    <property type="project" value="TreeGrafter"/>
</dbReference>
<dbReference type="PANTHER" id="PTHR19353:SF19">
    <property type="entry name" value="DELTA(5) FATTY ACID DESATURASE C-RELATED"/>
    <property type="match status" value="1"/>
</dbReference>
<evidence type="ECO:0000259" key="2">
    <source>
        <dbReference type="Pfam" id="PF00487"/>
    </source>
</evidence>
<organism evidence="3 4">
    <name type="scientific">Sphingobacterium detergens</name>
    <dbReference type="NCBI Taxonomy" id="1145106"/>
    <lineage>
        <taxon>Bacteria</taxon>
        <taxon>Pseudomonadati</taxon>
        <taxon>Bacteroidota</taxon>
        <taxon>Sphingobacteriia</taxon>
        <taxon>Sphingobacteriales</taxon>
        <taxon>Sphingobacteriaceae</taxon>
        <taxon>Sphingobacterium</taxon>
    </lineage>
</organism>
<evidence type="ECO:0000256" key="1">
    <source>
        <dbReference type="SAM" id="Phobius"/>
    </source>
</evidence>
<reference evidence="3 4" key="1">
    <citation type="submission" date="2018-09" db="EMBL/GenBank/DDBJ databases">
        <title>Genomic Encyclopedia of Type Strains, Phase III (KMG-III): the genomes of soil and plant-associated and newly described type strains.</title>
        <authorList>
            <person name="Whitman W."/>
        </authorList>
    </citation>
    <scope>NUCLEOTIDE SEQUENCE [LARGE SCALE GENOMIC DNA]</scope>
    <source>
        <strain evidence="3 4">CECT 7938</strain>
    </source>
</reference>
<dbReference type="PANTHER" id="PTHR19353">
    <property type="entry name" value="FATTY ACID DESATURASE 2"/>
    <property type="match status" value="1"/>
</dbReference>
<feature type="transmembrane region" description="Helical" evidence="1">
    <location>
        <begin position="53"/>
        <end position="74"/>
    </location>
</feature>
<dbReference type="EMBL" id="RAPY01000001">
    <property type="protein sequence ID" value="RKE55829.1"/>
    <property type="molecule type" value="Genomic_DNA"/>
</dbReference>
<dbReference type="CDD" id="cd03506">
    <property type="entry name" value="Delta6-FADS-like"/>
    <property type="match status" value="1"/>
</dbReference>
<keyword evidence="4" id="KW-1185">Reference proteome</keyword>
<dbReference type="Proteomes" id="UP000286246">
    <property type="component" value="Unassembled WGS sequence"/>
</dbReference>
<dbReference type="PIRSF" id="PIRSF015921">
    <property type="entry name" value="FA_sphinglp_des"/>
    <property type="match status" value="1"/>
</dbReference>
<dbReference type="InterPro" id="IPR012171">
    <property type="entry name" value="Fatty_acid_desaturase"/>
</dbReference>
<feature type="transmembrane region" description="Helical" evidence="1">
    <location>
        <begin position="175"/>
        <end position="191"/>
    </location>
</feature>
<feature type="transmembrane region" description="Helical" evidence="1">
    <location>
        <begin position="217"/>
        <end position="238"/>
    </location>
</feature>